<evidence type="ECO:0000259" key="2">
    <source>
        <dbReference type="PROSITE" id="PS51827"/>
    </source>
</evidence>
<dbReference type="EMBL" id="CAJNOR010007237">
    <property type="protein sequence ID" value="CAF1613453.1"/>
    <property type="molecule type" value="Genomic_DNA"/>
</dbReference>
<dbReference type="Pfam" id="PF11952">
    <property type="entry name" value="XTBD"/>
    <property type="match status" value="1"/>
</dbReference>
<dbReference type="Proteomes" id="UP000663828">
    <property type="component" value="Unassembled WGS sequence"/>
</dbReference>
<reference evidence="3" key="1">
    <citation type="submission" date="2021-02" db="EMBL/GenBank/DDBJ databases">
        <authorList>
            <person name="Nowell W R."/>
        </authorList>
    </citation>
    <scope>NUCLEOTIDE SEQUENCE</scope>
</reference>
<dbReference type="PROSITE" id="PS51827">
    <property type="entry name" value="XTBD"/>
    <property type="match status" value="1"/>
</dbReference>
<protein>
    <recommendedName>
        <fullName evidence="2">XRN2-binding (XTBD) domain-containing protein</fullName>
    </recommendedName>
</protein>
<evidence type="ECO:0000256" key="1">
    <source>
        <dbReference type="SAM" id="MobiDB-lite"/>
    </source>
</evidence>
<gene>
    <name evidence="3" type="ORF">XAT740_LOCUS49226</name>
</gene>
<dbReference type="InterPro" id="IPR021859">
    <property type="entry name" value="XTBD"/>
</dbReference>
<sequence>MCAALSPTPPDSSTSSSISNCDHQTIHEENGSIESTDKLPQTTFLRSFETELDKVDEYFQTKAPDVRQAVLTSLQGMYHQNEWPDNPLTIICRDLDIHVPTSEQLSELKATRDALKAEYDSLHLMATRAKVDETDFNSKEFEKNYRLLSESQKQWDLRKKFLERYWDQYDEDRLLCLAR</sequence>
<accession>A0A816BQ94</accession>
<comment type="caution">
    <text evidence="3">The sequence shown here is derived from an EMBL/GenBank/DDBJ whole genome shotgun (WGS) entry which is preliminary data.</text>
</comment>
<feature type="region of interest" description="Disordered" evidence="1">
    <location>
        <begin position="1"/>
        <end position="21"/>
    </location>
</feature>
<feature type="domain" description="XRN2-binding (XTBD)" evidence="2">
    <location>
        <begin position="142"/>
        <end position="179"/>
    </location>
</feature>
<name>A0A816BQ94_ADIRI</name>
<evidence type="ECO:0000313" key="3">
    <source>
        <dbReference type="EMBL" id="CAF1613453.1"/>
    </source>
</evidence>
<proteinExistence type="predicted"/>
<organism evidence="3 4">
    <name type="scientific">Adineta ricciae</name>
    <name type="common">Rotifer</name>
    <dbReference type="NCBI Taxonomy" id="249248"/>
    <lineage>
        <taxon>Eukaryota</taxon>
        <taxon>Metazoa</taxon>
        <taxon>Spiralia</taxon>
        <taxon>Gnathifera</taxon>
        <taxon>Rotifera</taxon>
        <taxon>Eurotatoria</taxon>
        <taxon>Bdelloidea</taxon>
        <taxon>Adinetida</taxon>
        <taxon>Adinetidae</taxon>
        <taxon>Adineta</taxon>
    </lineage>
</organism>
<dbReference type="AlphaFoldDB" id="A0A816BQ94"/>
<evidence type="ECO:0000313" key="4">
    <source>
        <dbReference type="Proteomes" id="UP000663828"/>
    </source>
</evidence>
<keyword evidence="4" id="KW-1185">Reference proteome</keyword>